<evidence type="ECO:0000313" key="4">
    <source>
        <dbReference type="EMBL" id="OQP44774.1"/>
    </source>
</evidence>
<dbReference type="AlphaFoldDB" id="A0A1V9EFP3"/>
<sequence>MTGFNRHYLKYRLLIRKLILLILVIVLVHKSFAQSSEQEKQTPPSDSTSAEKVPEKDMGDVLHHLFNPHAPLQPDTALKKDTRKHFSIVPAIGYTLQTGFAGIISANMAWYTDTAKDTKISSITTNVTYSQKKQVLIPFQINTWTKGNRYNFITDFRFIKYPSVIYGLGGETDPNQGFTINFSGIKVHQTVMKSLSHNFYVGLGYYFDKLWNIRPTDSLSDDLKDQLTNKLGTTETASGVVLRLLYDNRLNQINPQQGVYFNVAYRYSPKAFGSDSTWHSILIDARKYVNFPKGSKNVLAFWLMEWIVTGGTSPYLLLPSTGWDDNYNTGRGYIQGRYRGKSMSYFETEYRFGITNNGLIGGVAFINLQHFSDDISEAYNKIFPGYGLGLRIKLNKHSGANLCIDYGFGQNGSRGFFVNLGEIF</sequence>
<dbReference type="STRING" id="354355.SAMN05660816_06009"/>
<keyword evidence="2" id="KW-0472">Membrane</keyword>
<dbReference type="Proteomes" id="UP000192610">
    <property type="component" value="Unassembled WGS sequence"/>
</dbReference>
<reference evidence="5" key="1">
    <citation type="submission" date="2016-04" db="EMBL/GenBank/DDBJ databases">
        <authorList>
            <person name="Chen L."/>
            <person name="Zhuang W."/>
            <person name="Wang G."/>
        </authorList>
    </citation>
    <scope>NUCLEOTIDE SEQUENCE [LARGE SCALE GENOMIC DNA]</scope>
    <source>
        <strain evidence="5">17621</strain>
    </source>
</reference>
<evidence type="ECO:0000259" key="3">
    <source>
        <dbReference type="Pfam" id="PF01103"/>
    </source>
</evidence>
<dbReference type="Pfam" id="PF01103">
    <property type="entry name" value="Omp85"/>
    <property type="match status" value="1"/>
</dbReference>
<accession>A0A1V9EFP3</accession>
<evidence type="ECO:0000256" key="2">
    <source>
        <dbReference type="ARBA" id="ARBA00023136"/>
    </source>
</evidence>
<dbReference type="GO" id="GO:0019867">
    <property type="term" value="C:outer membrane"/>
    <property type="evidence" value="ECO:0007669"/>
    <property type="project" value="InterPro"/>
</dbReference>
<protein>
    <recommendedName>
        <fullName evidence="3">Bacterial surface antigen (D15) domain-containing protein</fullName>
    </recommendedName>
</protein>
<gene>
    <name evidence="4" type="ORF">A4H97_10455</name>
</gene>
<evidence type="ECO:0000313" key="5">
    <source>
        <dbReference type="Proteomes" id="UP000192610"/>
    </source>
</evidence>
<proteinExistence type="predicted"/>
<keyword evidence="5" id="KW-1185">Reference proteome</keyword>
<name>A0A1V9EFP3_9BACT</name>
<evidence type="ECO:0000256" key="1">
    <source>
        <dbReference type="ARBA" id="ARBA00004370"/>
    </source>
</evidence>
<comment type="subcellular location">
    <subcellularLocation>
        <location evidence="1">Membrane</location>
    </subcellularLocation>
</comment>
<comment type="caution">
    <text evidence="4">The sequence shown here is derived from an EMBL/GenBank/DDBJ whole genome shotgun (WGS) entry which is preliminary data.</text>
</comment>
<dbReference type="Gene3D" id="2.40.160.50">
    <property type="entry name" value="membrane protein fhac: a member of the omp85/tpsb transporter family"/>
    <property type="match status" value="1"/>
</dbReference>
<dbReference type="EMBL" id="LVXG01000034">
    <property type="protein sequence ID" value="OQP44774.1"/>
    <property type="molecule type" value="Genomic_DNA"/>
</dbReference>
<dbReference type="InterPro" id="IPR000184">
    <property type="entry name" value="Bac_surfAg_D15"/>
</dbReference>
<feature type="domain" description="Bacterial surface antigen (D15)" evidence="3">
    <location>
        <begin position="122"/>
        <end position="424"/>
    </location>
</feature>
<organism evidence="4 5">
    <name type="scientific">Niastella yeongjuensis</name>
    <dbReference type="NCBI Taxonomy" id="354355"/>
    <lineage>
        <taxon>Bacteria</taxon>
        <taxon>Pseudomonadati</taxon>
        <taxon>Bacteroidota</taxon>
        <taxon>Chitinophagia</taxon>
        <taxon>Chitinophagales</taxon>
        <taxon>Chitinophagaceae</taxon>
        <taxon>Niastella</taxon>
    </lineage>
</organism>